<keyword evidence="3" id="KW-1185">Reference proteome</keyword>
<feature type="compositionally biased region" description="Acidic residues" evidence="1">
    <location>
        <begin position="241"/>
        <end position="251"/>
    </location>
</feature>
<evidence type="ECO:0008006" key="4">
    <source>
        <dbReference type="Google" id="ProtNLM"/>
    </source>
</evidence>
<dbReference type="EMBL" id="CP040710">
    <property type="protein sequence ID" value="QCW99297.1"/>
    <property type="molecule type" value="Genomic_DNA"/>
</dbReference>
<organism evidence="2 3">
    <name type="scientific">Aggregatimonas sangjinii</name>
    <dbReference type="NCBI Taxonomy" id="2583587"/>
    <lineage>
        <taxon>Bacteria</taxon>
        <taxon>Pseudomonadati</taxon>
        <taxon>Bacteroidota</taxon>
        <taxon>Flavobacteriia</taxon>
        <taxon>Flavobacteriales</taxon>
        <taxon>Flavobacteriaceae</taxon>
        <taxon>Aggregatimonas</taxon>
    </lineage>
</organism>
<reference evidence="2 3" key="1">
    <citation type="submission" date="2019-05" db="EMBL/GenBank/DDBJ databases">
        <title>Genome sequencing of F202Z8.</title>
        <authorList>
            <person name="Kwon Y.M."/>
        </authorList>
    </citation>
    <scope>NUCLEOTIDE SEQUENCE [LARGE SCALE GENOMIC DNA]</scope>
    <source>
        <strain evidence="2 3">F202Z8</strain>
    </source>
</reference>
<gene>
    <name evidence="2" type="ORF">FGM00_03905</name>
</gene>
<dbReference type="KEGG" id="asag:FGM00_03905"/>
<proteinExistence type="predicted"/>
<dbReference type="AlphaFoldDB" id="A0A5B7SQM0"/>
<evidence type="ECO:0000256" key="1">
    <source>
        <dbReference type="SAM" id="MobiDB-lite"/>
    </source>
</evidence>
<sequence>MNKQLHNIETIASLQENVVAIWSADIMPPHSITPDLLVPDGYIEVLFIISGGFKRRKLSSAHDRFIVNRSVIIGIQDTVFMSQPIGHLKCIGILFDPMQFYLLFGDIGAQLRNKHRPVSKSGHNGLTQLEENIHEAASVTEALQEIESFFADYAPQYTACDNWRMTQDYLQDLRIKKENGIHTDTSKLDTIDQKTLNAIVVQFTGFTLEELSTIISTAVTYEEPDRDESTSFPSLKKLWNDIDESQEDQQP</sequence>
<dbReference type="OrthoDB" id="323290at2"/>
<dbReference type="RefSeq" id="WP_138851650.1">
    <property type="nucleotide sequence ID" value="NZ_CP040710.1"/>
</dbReference>
<dbReference type="Proteomes" id="UP000310017">
    <property type="component" value="Chromosome"/>
</dbReference>
<accession>A0A5B7SQM0</accession>
<feature type="region of interest" description="Disordered" evidence="1">
    <location>
        <begin position="222"/>
        <end position="251"/>
    </location>
</feature>
<protein>
    <recommendedName>
        <fullName evidence="4">AraC family transcriptional regulator</fullName>
    </recommendedName>
</protein>
<name>A0A5B7SQM0_9FLAO</name>
<evidence type="ECO:0000313" key="3">
    <source>
        <dbReference type="Proteomes" id="UP000310017"/>
    </source>
</evidence>
<evidence type="ECO:0000313" key="2">
    <source>
        <dbReference type="EMBL" id="QCW99297.1"/>
    </source>
</evidence>